<protein>
    <submittedName>
        <fullName evidence="1">Uncharacterized protein</fullName>
    </submittedName>
</protein>
<proteinExistence type="predicted"/>
<keyword evidence="2" id="KW-1185">Reference proteome</keyword>
<dbReference type="AlphaFoldDB" id="A0AA36MPH8"/>
<reference evidence="1" key="1">
    <citation type="submission" date="2023-08" db="EMBL/GenBank/DDBJ databases">
        <authorList>
            <person name="Chen Y."/>
            <person name="Shah S."/>
            <person name="Dougan E. K."/>
            <person name="Thang M."/>
            <person name="Chan C."/>
        </authorList>
    </citation>
    <scope>NUCLEOTIDE SEQUENCE</scope>
</reference>
<organism evidence="1 2">
    <name type="scientific">Effrenium voratum</name>
    <dbReference type="NCBI Taxonomy" id="2562239"/>
    <lineage>
        <taxon>Eukaryota</taxon>
        <taxon>Sar</taxon>
        <taxon>Alveolata</taxon>
        <taxon>Dinophyceae</taxon>
        <taxon>Suessiales</taxon>
        <taxon>Symbiodiniaceae</taxon>
        <taxon>Effrenium</taxon>
    </lineage>
</organism>
<evidence type="ECO:0000313" key="2">
    <source>
        <dbReference type="Proteomes" id="UP001178507"/>
    </source>
</evidence>
<name>A0AA36MPH8_9DINO</name>
<dbReference type="Proteomes" id="UP001178507">
    <property type="component" value="Unassembled WGS sequence"/>
</dbReference>
<comment type="caution">
    <text evidence="1">The sequence shown here is derived from an EMBL/GenBank/DDBJ whole genome shotgun (WGS) entry which is preliminary data.</text>
</comment>
<sequence length="205" mass="22949">MRGVPPADQLRFGPRIPRHLVEPRKKLPFGPLALWAPNDPEEVTRLYFEQSGQSTDFMNICRGRKVHARSEEFDLEVPCAQLATLATAWAPLPLEGAEAQEVMQTCEHLLQERLPGLTARDGSRIHEVLRADAATETAELSARYLARWQGTNADLGPMICTALLWRGDPEEDLRHPGALTSLPVRSLVCGQQGVEPHFVWEEGWL</sequence>
<gene>
    <name evidence="1" type="ORF">EVOR1521_LOCUS8406</name>
</gene>
<dbReference type="EMBL" id="CAUJNA010000713">
    <property type="protein sequence ID" value="CAJ1380475.1"/>
    <property type="molecule type" value="Genomic_DNA"/>
</dbReference>
<accession>A0AA36MPH8</accession>
<evidence type="ECO:0000313" key="1">
    <source>
        <dbReference type="EMBL" id="CAJ1380475.1"/>
    </source>
</evidence>